<dbReference type="EMBL" id="JBHSDH010000013">
    <property type="protein sequence ID" value="MFC4292531.1"/>
    <property type="molecule type" value="Genomic_DNA"/>
</dbReference>
<dbReference type="Proteomes" id="UP001595887">
    <property type="component" value="Unassembled WGS sequence"/>
</dbReference>
<evidence type="ECO:0000313" key="2">
    <source>
        <dbReference type="EMBL" id="MFC4292531.1"/>
    </source>
</evidence>
<evidence type="ECO:0000256" key="1">
    <source>
        <dbReference type="SAM" id="SignalP"/>
    </source>
</evidence>
<organism evidence="2 3">
    <name type="scientific">Sphingorhabdus arenilitoris</name>
    <dbReference type="NCBI Taxonomy" id="1490041"/>
    <lineage>
        <taxon>Bacteria</taxon>
        <taxon>Pseudomonadati</taxon>
        <taxon>Pseudomonadota</taxon>
        <taxon>Alphaproteobacteria</taxon>
        <taxon>Sphingomonadales</taxon>
        <taxon>Sphingomonadaceae</taxon>
        <taxon>Sphingorhabdus</taxon>
    </lineage>
</organism>
<sequence>MKANLKLVTALAAFATCSTAIAADIECYDAKIRAKPIAQIPVVLGDNGEDIIMLWPWFLDLKIKQVIEGEVPERKITILALLHTKFREKTLTMLLRRNTAGTFNLIRAEPSSVRRCEVGSEPVPPYIRPANGTTLDDYRRDGEEEIKRYH</sequence>
<name>A0ABV8RJS7_9SPHN</name>
<accession>A0ABV8RJS7</accession>
<dbReference type="RefSeq" id="WP_381423295.1">
    <property type="nucleotide sequence ID" value="NZ_JBHSDH010000013.1"/>
</dbReference>
<keyword evidence="1" id="KW-0732">Signal</keyword>
<protein>
    <submittedName>
        <fullName evidence="2">Uncharacterized protein</fullName>
    </submittedName>
</protein>
<reference evidence="3" key="1">
    <citation type="journal article" date="2019" name="Int. J. Syst. Evol. Microbiol.">
        <title>The Global Catalogue of Microorganisms (GCM) 10K type strain sequencing project: providing services to taxonomists for standard genome sequencing and annotation.</title>
        <authorList>
            <consortium name="The Broad Institute Genomics Platform"/>
            <consortium name="The Broad Institute Genome Sequencing Center for Infectious Disease"/>
            <person name="Wu L."/>
            <person name="Ma J."/>
        </authorList>
    </citation>
    <scope>NUCLEOTIDE SEQUENCE [LARGE SCALE GENOMIC DNA]</scope>
    <source>
        <strain evidence="3">CECT 8531</strain>
    </source>
</reference>
<proteinExistence type="predicted"/>
<feature type="chain" id="PRO_5046949594" evidence="1">
    <location>
        <begin position="23"/>
        <end position="150"/>
    </location>
</feature>
<keyword evidence="3" id="KW-1185">Reference proteome</keyword>
<feature type="signal peptide" evidence="1">
    <location>
        <begin position="1"/>
        <end position="22"/>
    </location>
</feature>
<evidence type="ECO:0000313" key="3">
    <source>
        <dbReference type="Proteomes" id="UP001595887"/>
    </source>
</evidence>
<gene>
    <name evidence="2" type="ORF">ACFOWX_08910</name>
</gene>
<comment type="caution">
    <text evidence="2">The sequence shown here is derived from an EMBL/GenBank/DDBJ whole genome shotgun (WGS) entry which is preliminary data.</text>
</comment>